<organism evidence="1 2">
    <name type="scientific">Colletotrichum sojae</name>
    <dbReference type="NCBI Taxonomy" id="2175907"/>
    <lineage>
        <taxon>Eukaryota</taxon>
        <taxon>Fungi</taxon>
        <taxon>Dikarya</taxon>
        <taxon>Ascomycota</taxon>
        <taxon>Pezizomycotina</taxon>
        <taxon>Sordariomycetes</taxon>
        <taxon>Hypocreomycetidae</taxon>
        <taxon>Glomerellales</taxon>
        <taxon>Glomerellaceae</taxon>
        <taxon>Colletotrichum</taxon>
        <taxon>Colletotrichum orchidearum species complex</taxon>
    </lineage>
</organism>
<proteinExistence type="predicted"/>
<comment type="caution">
    <text evidence="1">The sequence shown here is derived from an EMBL/GenBank/DDBJ whole genome shotgun (WGS) entry which is preliminary data.</text>
</comment>
<reference evidence="1 2" key="1">
    <citation type="journal article" date="2020" name="Phytopathology">
        <title>Genome Sequence Resources of Colletotrichum truncatum, C. plurivorum, C. musicola, and C. sojae: Four Species Pathogenic to Soybean (Glycine max).</title>
        <authorList>
            <person name="Rogerio F."/>
            <person name="Boufleur T.R."/>
            <person name="Ciampi-Guillardi M."/>
            <person name="Sukno S.A."/>
            <person name="Thon M.R."/>
            <person name="Massola Junior N.S."/>
            <person name="Baroncelli R."/>
        </authorList>
    </citation>
    <scope>NUCLEOTIDE SEQUENCE [LARGE SCALE GENOMIC DNA]</scope>
    <source>
        <strain evidence="1 2">LFN0009</strain>
    </source>
</reference>
<dbReference type="EMBL" id="WIGN01000127">
    <property type="protein sequence ID" value="KAF6807938.1"/>
    <property type="molecule type" value="Genomic_DNA"/>
</dbReference>
<accession>A0A8H6J890</accession>
<sequence>MEQDRVSDTDWKLTNGCGYILNLDRGHAAVARLNLQFYLWKAALQFNIHPSIKSLPPRNATIAQVASESALPPNVRVRYLNTLEDIPEDLVGKPIIRNLGELLKPGGHLQWDELDTVNISIKKVNSDLPTTGLDELRKWSWAGRRHDWIIKLADFVAEEGFVDVKVDFVGDGLELARASNDQRLKTAEKIAEGLAKLGDKETAAEYFRIV</sequence>
<keyword evidence="2" id="KW-1185">Reference proteome</keyword>
<dbReference type="Proteomes" id="UP000652219">
    <property type="component" value="Unassembled WGS sequence"/>
</dbReference>
<gene>
    <name evidence="1" type="ORF">CSOJ01_07883</name>
</gene>
<evidence type="ECO:0000313" key="1">
    <source>
        <dbReference type="EMBL" id="KAF6807938.1"/>
    </source>
</evidence>
<protein>
    <submittedName>
        <fullName evidence="1">Uncharacterized protein</fullName>
    </submittedName>
</protein>
<name>A0A8H6J890_9PEZI</name>
<evidence type="ECO:0000313" key="2">
    <source>
        <dbReference type="Proteomes" id="UP000652219"/>
    </source>
</evidence>
<dbReference type="AlphaFoldDB" id="A0A8H6J890"/>